<evidence type="ECO:0000259" key="7">
    <source>
        <dbReference type="PROSITE" id="PS51379"/>
    </source>
</evidence>
<sequence length="272" mass="30939">MKELVSVYINGKKYEAEKGEMLINVARRNGIKIPSLCYEEFLEPYGSCRICIVEVKEGARPGITTSCSLACVEGLKVETDTPEIIRHRKMLIELYLAQALEAEKIKELAKEYGVKSTRFKKKYKKDDPLNNKCILCGLCVRVCNEVMGYGAINFINRGHKTKVNTPYFEPSNVCSGCKACVEICPTDAITVKEEGNKRIFVSWSNTTVELEKCEECGKYFASEKLVSRVLTKVYPNALHFDDTFKKLCPECKRKYMLSHNITELRRGLENGR</sequence>
<dbReference type="RefSeq" id="WP_013638027.1">
    <property type="nucleotide sequence ID" value="NC_015185.1"/>
</dbReference>
<dbReference type="PROSITE" id="PS00198">
    <property type="entry name" value="4FE4S_FER_1"/>
    <property type="match status" value="1"/>
</dbReference>
<dbReference type="OrthoDB" id="9803192at2"/>
<dbReference type="GO" id="GO:0016020">
    <property type="term" value="C:membrane"/>
    <property type="evidence" value="ECO:0007669"/>
    <property type="project" value="InterPro"/>
</dbReference>
<dbReference type="InterPro" id="IPR017900">
    <property type="entry name" value="4Fe4S_Fe_S_CS"/>
</dbReference>
<dbReference type="FunFam" id="3.30.70.20:FF:000035">
    <property type="entry name" value="Iron hydrogenase 1"/>
    <property type="match status" value="1"/>
</dbReference>
<evidence type="ECO:0000313" key="9">
    <source>
        <dbReference type="Proteomes" id="UP000007102"/>
    </source>
</evidence>
<organism evidence="8 9">
    <name type="scientific">Desulfurobacterium thermolithotrophum (strain DSM 11699 / BSA)</name>
    <dbReference type="NCBI Taxonomy" id="868864"/>
    <lineage>
        <taxon>Bacteria</taxon>
        <taxon>Pseudomonadati</taxon>
        <taxon>Aquificota</taxon>
        <taxon>Aquificia</taxon>
        <taxon>Desulfurobacteriales</taxon>
        <taxon>Desulfurobacteriaceae</taxon>
        <taxon>Desulfurobacterium</taxon>
    </lineage>
</organism>
<dbReference type="InterPro" id="IPR001041">
    <property type="entry name" value="2Fe-2S_ferredoxin-type"/>
</dbReference>
<dbReference type="InterPro" id="IPR017896">
    <property type="entry name" value="4Fe4S_Fe-S-bd"/>
</dbReference>
<gene>
    <name evidence="8" type="ordered locus">Dester_0414</name>
</gene>
<dbReference type="Gene3D" id="3.30.70.20">
    <property type="match status" value="1"/>
</dbReference>
<dbReference type="EMBL" id="CP002543">
    <property type="protein sequence ID" value="ADY73069.1"/>
    <property type="molecule type" value="Genomic_DNA"/>
</dbReference>
<name>F0S2J7_DESTD</name>
<dbReference type="CDD" id="cd00207">
    <property type="entry name" value="fer2"/>
    <property type="match status" value="1"/>
</dbReference>
<protein>
    <submittedName>
        <fullName evidence="8">Ferredoxin</fullName>
    </submittedName>
</protein>
<dbReference type="HOGENOM" id="CLU_000422_11_3_0"/>
<feature type="domain" description="4Fe-4S ferredoxin-type" evidence="7">
    <location>
        <begin position="164"/>
        <end position="194"/>
    </location>
</feature>
<keyword evidence="2" id="KW-0479">Metal-binding</keyword>
<dbReference type="PROSITE" id="PS00641">
    <property type="entry name" value="COMPLEX1_75K_1"/>
    <property type="match status" value="1"/>
</dbReference>
<dbReference type="GO" id="GO:0051539">
    <property type="term" value="F:4 iron, 4 sulfur cluster binding"/>
    <property type="evidence" value="ECO:0007669"/>
    <property type="project" value="UniProtKB-KW"/>
</dbReference>
<dbReference type="Pfam" id="PF13510">
    <property type="entry name" value="Fer2_4"/>
    <property type="match status" value="1"/>
</dbReference>
<reference evidence="8 9" key="1">
    <citation type="journal article" date="2011" name="Stand. Genomic Sci.">
        <title>Complete genome sequence of the thermophilic sulfur-reducer Desulfurobacterium thermolithotrophum type strain (BSA(T)) from a deep-sea hydrothermal vent.</title>
        <authorList>
            <person name="Goker M."/>
            <person name="Daligault H."/>
            <person name="Mwirichia R."/>
            <person name="Lapidus A."/>
            <person name="Lucas S."/>
            <person name="Deshpande S."/>
            <person name="Pagani I."/>
            <person name="Tapia R."/>
            <person name="Cheng J.F."/>
            <person name="Goodwin L."/>
            <person name="Pitluck S."/>
            <person name="Liolios K."/>
            <person name="Ivanova N."/>
            <person name="Mavromatis K."/>
            <person name="Mikhailova N."/>
            <person name="Pati A."/>
            <person name="Chen A."/>
            <person name="Palaniappan K."/>
            <person name="Han C."/>
            <person name="Land M."/>
            <person name="Hauser L."/>
            <person name="Pan C."/>
            <person name="Brambilla E.M."/>
            <person name="Rohde M."/>
            <person name="Spring S."/>
            <person name="Sikorski J."/>
            <person name="Wirth R."/>
            <person name="Detter J.C."/>
            <person name="Woyke T."/>
            <person name="Bristow J."/>
            <person name="Eisen J.A."/>
            <person name="Markowitz V."/>
            <person name="Hugenholtz P."/>
            <person name="Kyrpides N.C."/>
            <person name="Klenk H.P."/>
        </authorList>
    </citation>
    <scope>NUCLEOTIDE SEQUENCE [LARGE SCALE GENOMIC DNA]</scope>
    <source>
        <strain evidence="9">DSM 11699 / BSA</strain>
    </source>
</reference>
<dbReference type="GO" id="GO:0046872">
    <property type="term" value="F:metal ion binding"/>
    <property type="evidence" value="ECO:0007669"/>
    <property type="project" value="UniProtKB-KW"/>
</dbReference>
<dbReference type="Proteomes" id="UP000007102">
    <property type="component" value="Chromosome"/>
</dbReference>
<keyword evidence="4" id="KW-0408">Iron</keyword>
<keyword evidence="3" id="KW-0677">Repeat</keyword>
<dbReference type="InterPro" id="IPR036010">
    <property type="entry name" value="2Fe-2S_ferredoxin-like_sf"/>
</dbReference>
<keyword evidence="1" id="KW-0004">4Fe-4S</keyword>
<evidence type="ECO:0000256" key="5">
    <source>
        <dbReference type="ARBA" id="ARBA00023014"/>
    </source>
</evidence>
<evidence type="ECO:0000313" key="8">
    <source>
        <dbReference type="EMBL" id="ADY73069.1"/>
    </source>
</evidence>
<evidence type="ECO:0000256" key="4">
    <source>
        <dbReference type="ARBA" id="ARBA00023004"/>
    </source>
</evidence>
<proteinExistence type="predicted"/>
<dbReference type="AlphaFoldDB" id="F0S2J7"/>
<dbReference type="PROSITE" id="PS51085">
    <property type="entry name" value="2FE2S_FER_2"/>
    <property type="match status" value="1"/>
</dbReference>
<evidence type="ECO:0000259" key="6">
    <source>
        <dbReference type="PROSITE" id="PS51085"/>
    </source>
</evidence>
<evidence type="ECO:0000256" key="1">
    <source>
        <dbReference type="ARBA" id="ARBA00022485"/>
    </source>
</evidence>
<keyword evidence="5" id="KW-0411">Iron-sulfur</keyword>
<dbReference type="GO" id="GO:0042773">
    <property type="term" value="P:ATP synthesis coupled electron transport"/>
    <property type="evidence" value="ECO:0007669"/>
    <property type="project" value="InterPro"/>
</dbReference>
<dbReference type="GO" id="GO:0008137">
    <property type="term" value="F:NADH dehydrogenase (ubiquinone) activity"/>
    <property type="evidence" value="ECO:0007669"/>
    <property type="project" value="InterPro"/>
</dbReference>
<keyword evidence="9" id="KW-1185">Reference proteome</keyword>
<dbReference type="KEGG" id="dte:Dester_0414"/>
<dbReference type="STRING" id="868864.Dester_0414"/>
<dbReference type="SUPFAM" id="SSF54862">
    <property type="entry name" value="4Fe-4S ferredoxins"/>
    <property type="match status" value="1"/>
</dbReference>
<dbReference type="SUPFAM" id="SSF54292">
    <property type="entry name" value="2Fe-2S ferredoxin-like"/>
    <property type="match status" value="1"/>
</dbReference>
<dbReference type="InterPro" id="IPR000283">
    <property type="entry name" value="NADH_UbQ_OxRdtase_75kDa_su_CS"/>
</dbReference>
<dbReference type="Gene3D" id="3.10.20.740">
    <property type="match status" value="1"/>
</dbReference>
<evidence type="ECO:0000256" key="3">
    <source>
        <dbReference type="ARBA" id="ARBA00022737"/>
    </source>
</evidence>
<dbReference type="InParanoid" id="F0S2J7"/>
<dbReference type="PROSITE" id="PS51379">
    <property type="entry name" value="4FE4S_FER_2"/>
    <property type="match status" value="2"/>
</dbReference>
<accession>F0S2J7</accession>
<feature type="domain" description="4Fe-4S ferredoxin-type" evidence="7">
    <location>
        <begin position="121"/>
        <end position="157"/>
    </location>
</feature>
<dbReference type="Pfam" id="PF12838">
    <property type="entry name" value="Fer4_7"/>
    <property type="match status" value="1"/>
</dbReference>
<evidence type="ECO:0000256" key="2">
    <source>
        <dbReference type="ARBA" id="ARBA00022723"/>
    </source>
</evidence>
<dbReference type="eggNOG" id="COG3383">
    <property type="taxonomic scope" value="Bacteria"/>
</dbReference>
<reference evidence="9" key="2">
    <citation type="submission" date="2011-02" db="EMBL/GenBank/DDBJ databases">
        <title>The complete genome of Desulfurobacterium thermolithotrophum DSM 11699.</title>
        <authorList>
            <consortium name="US DOE Joint Genome Institute (JGI-PGF)"/>
            <person name="Lucas S."/>
            <person name="Copeland A."/>
            <person name="Lapidus A."/>
            <person name="Bruce D."/>
            <person name="Goodwin L."/>
            <person name="Pitluck S."/>
            <person name="Kyrpides N."/>
            <person name="Mavromatis K."/>
            <person name="Pagani I."/>
            <person name="Ivanova N."/>
            <person name="Mikhailova N."/>
            <person name="Daligault H."/>
            <person name="Detter J.C."/>
            <person name="Tapia R."/>
            <person name="Han C."/>
            <person name="Land M."/>
            <person name="Hauser L."/>
            <person name="Markowitz V."/>
            <person name="Cheng J.-F."/>
            <person name="Hugenholtz P."/>
            <person name="Woyke T."/>
            <person name="Wu D."/>
            <person name="Spring S."/>
            <person name="Brambilla E."/>
            <person name="Klenk H.-P."/>
            <person name="Eisen J.A."/>
        </authorList>
    </citation>
    <scope>NUCLEOTIDE SEQUENCE [LARGE SCALE GENOMIC DNA]</scope>
    <source>
        <strain evidence="9">DSM 11699 / BSA</strain>
    </source>
</reference>
<feature type="domain" description="2Fe-2S ferredoxin-type" evidence="6">
    <location>
        <begin position="3"/>
        <end position="83"/>
    </location>
</feature>